<evidence type="ECO:0000256" key="3">
    <source>
        <dbReference type="ARBA" id="ARBA00007931"/>
    </source>
</evidence>
<keyword evidence="11" id="KW-0482">Metalloprotease</keyword>
<comment type="similarity">
    <text evidence="3">Belongs to the peptidase M50B family.</text>
</comment>
<sequence length="275" mass="30128">MTYEPVYTRTPRNAFVPSPIFVGIVAVFVASGVMTWTRFGNIGIDVFLFVISGWLISLCLHEYAHAVFGYFSGDLTVADRGYLRLNPLKYTHPLMSIVLPVIVVILGGIGLPGGAVWIDHRHIGSKLKNSLISAAGPLTNVVLALILAVPFLIGMAPEVAQDVTGRYVISSGGGHLEFWAALALLAFLQITASVLNFLPIPGLDGGGILRPWFSPAYQRAWDMVGPWGFLVLFLLLWQTQVGDWFFSAVNWLSGLIGVPTWLYAGGYELMRFWSN</sequence>
<feature type="transmembrane region" description="Helical" evidence="13">
    <location>
        <begin position="20"/>
        <end position="39"/>
    </location>
</feature>
<dbReference type="EMBL" id="JASCTH010000003">
    <property type="protein sequence ID" value="MDI6098030.1"/>
    <property type="molecule type" value="Genomic_DNA"/>
</dbReference>
<dbReference type="InterPro" id="IPR044537">
    <property type="entry name" value="Rip2-like"/>
</dbReference>
<gene>
    <name evidence="14" type="ORF">QLQ12_05370</name>
</gene>
<evidence type="ECO:0000256" key="1">
    <source>
        <dbReference type="ARBA" id="ARBA00001947"/>
    </source>
</evidence>
<keyword evidence="9" id="KW-0862">Zinc</keyword>
<feature type="transmembrane region" description="Helical" evidence="13">
    <location>
        <begin position="130"/>
        <end position="156"/>
    </location>
</feature>
<evidence type="ECO:0000256" key="8">
    <source>
        <dbReference type="ARBA" id="ARBA00022801"/>
    </source>
</evidence>
<keyword evidence="7" id="KW-0479">Metal-binding</keyword>
<dbReference type="PANTHER" id="PTHR35864:SF1">
    <property type="entry name" value="ZINC METALLOPROTEASE YWHC-RELATED"/>
    <property type="match status" value="1"/>
</dbReference>
<feature type="transmembrane region" description="Helical" evidence="13">
    <location>
        <begin position="176"/>
        <end position="199"/>
    </location>
</feature>
<evidence type="ECO:0000313" key="14">
    <source>
        <dbReference type="EMBL" id="MDI6098030.1"/>
    </source>
</evidence>
<evidence type="ECO:0000256" key="7">
    <source>
        <dbReference type="ARBA" id="ARBA00022723"/>
    </source>
</evidence>
<keyword evidence="5 14" id="KW-0645">Protease</keyword>
<feature type="transmembrane region" description="Helical" evidence="13">
    <location>
        <begin position="93"/>
        <end position="118"/>
    </location>
</feature>
<protein>
    <submittedName>
        <fullName evidence="14">Site-2 protease family protein</fullName>
    </submittedName>
</protein>
<comment type="subcellular location">
    <subcellularLocation>
        <location evidence="2">Cell membrane</location>
        <topology evidence="2">Multi-pass membrane protein</topology>
    </subcellularLocation>
</comment>
<evidence type="ECO:0000256" key="6">
    <source>
        <dbReference type="ARBA" id="ARBA00022692"/>
    </source>
</evidence>
<feature type="transmembrane region" description="Helical" evidence="13">
    <location>
        <begin position="244"/>
        <end position="264"/>
    </location>
</feature>
<name>A0ABT6WE84_9ACTN</name>
<keyword evidence="8" id="KW-0378">Hydrolase</keyword>
<keyword evidence="15" id="KW-1185">Reference proteome</keyword>
<comment type="caution">
    <text evidence="14">The sequence shown here is derived from an EMBL/GenBank/DDBJ whole genome shotgun (WGS) entry which is preliminary data.</text>
</comment>
<comment type="cofactor">
    <cofactor evidence="1">
        <name>Zn(2+)</name>
        <dbReference type="ChEBI" id="CHEBI:29105"/>
    </cofactor>
</comment>
<dbReference type="GO" id="GO:0008233">
    <property type="term" value="F:peptidase activity"/>
    <property type="evidence" value="ECO:0007669"/>
    <property type="project" value="UniProtKB-KW"/>
</dbReference>
<dbReference type="GO" id="GO:0006508">
    <property type="term" value="P:proteolysis"/>
    <property type="evidence" value="ECO:0007669"/>
    <property type="project" value="UniProtKB-KW"/>
</dbReference>
<evidence type="ECO:0000256" key="5">
    <source>
        <dbReference type="ARBA" id="ARBA00022670"/>
    </source>
</evidence>
<reference evidence="14 15" key="1">
    <citation type="submission" date="2023-05" db="EMBL/GenBank/DDBJ databases">
        <title>Actinoplanes sp. NEAU-A12 genome sequencing.</title>
        <authorList>
            <person name="Wang Z.-S."/>
        </authorList>
    </citation>
    <scope>NUCLEOTIDE SEQUENCE [LARGE SCALE GENOMIC DNA]</scope>
    <source>
        <strain evidence="14 15">NEAU-A12</strain>
    </source>
</reference>
<feature type="transmembrane region" description="Helical" evidence="13">
    <location>
        <begin position="46"/>
        <end position="73"/>
    </location>
</feature>
<evidence type="ECO:0000256" key="10">
    <source>
        <dbReference type="ARBA" id="ARBA00022989"/>
    </source>
</evidence>
<dbReference type="InterPro" id="IPR052348">
    <property type="entry name" value="Metallopeptidase_M50B"/>
</dbReference>
<proteinExistence type="inferred from homology"/>
<dbReference type="CDD" id="cd06158">
    <property type="entry name" value="S2P-M50_like_1"/>
    <property type="match status" value="1"/>
</dbReference>
<evidence type="ECO:0000256" key="4">
    <source>
        <dbReference type="ARBA" id="ARBA00022475"/>
    </source>
</evidence>
<accession>A0ABT6WE84</accession>
<dbReference type="RefSeq" id="WP_282757509.1">
    <property type="nucleotide sequence ID" value="NZ_JASCTH010000003.1"/>
</dbReference>
<keyword evidence="6 13" id="KW-0812">Transmembrane</keyword>
<feature type="transmembrane region" description="Helical" evidence="13">
    <location>
        <begin position="220"/>
        <end position="238"/>
    </location>
</feature>
<dbReference type="Proteomes" id="UP001241758">
    <property type="component" value="Unassembled WGS sequence"/>
</dbReference>
<keyword evidence="10 13" id="KW-1133">Transmembrane helix</keyword>
<evidence type="ECO:0000256" key="9">
    <source>
        <dbReference type="ARBA" id="ARBA00022833"/>
    </source>
</evidence>
<evidence type="ECO:0000256" key="13">
    <source>
        <dbReference type="SAM" id="Phobius"/>
    </source>
</evidence>
<evidence type="ECO:0000256" key="2">
    <source>
        <dbReference type="ARBA" id="ARBA00004651"/>
    </source>
</evidence>
<evidence type="ECO:0000256" key="11">
    <source>
        <dbReference type="ARBA" id="ARBA00023049"/>
    </source>
</evidence>
<evidence type="ECO:0000313" key="15">
    <source>
        <dbReference type="Proteomes" id="UP001241758"/>
    </source>
</evidence>
<dbReference type="PANTHER" id="PTHR35864">
    <property type="entry name" value="ZINC METALLOPROTEASE MJ0611-RELATED"/>
    <property type="match status" value="1"/>
</dbReference>
<keyword evidence="12 13" id="KW-0472">Membrane</keyword>
<evidence type="ECO:0000256" key="12">
    <source>
        <dbReference type="ARBA" id="ARBA00023136"/>
    </source>
</evidence>
<organism evidence="14 15">
    <name type="scientific">Actinoplanes sandaracinus</name>
    <dbReference type="NCBI Taxonomy" id="3045177"/>
    <lineage>
        <taxon>Bacteria</taxon>
        <taxon>Bacillati</taxon>
        <taxon>Actinomycetota</taxon>
        <taxon>Actinomycetes</taxon>
        <taxon>Micromonosporales</taxon>
        <taxon>Micromonosporaceae</taxon>
        <taxon>Actinoplanes</taxon>
    </lineage>
</organism>
<keyword evidence="4" id="KW-1003">Cell membrane</keyword>